<protein>
    <submittedName>
        <fullName evidence="2">Uncharacterized protein</fullName>
    </submittedName>
</protein>
<feature type="compositionally biased region" description="Basic and acidic residues" evidence="1">
    <location>
        <begin position="101"/>
        <end position="110"/>
    </location>
</feature>
<evidence type="ECO:0000313" key="2">
    <source>
        <dbReference type="EMBL" id="RNA10264.1"/>
    </source>
</evidence>
<gene>
    <name evidence="2" type="ORF">BpHYR1_026770</name>
</gene>
<proteinExistence type="predicted"/>
<dbReference type="OrthoDB" id="10180354at2759"/>
<comment type="caution">
    <text evidence="2">The sequence shown here is derived from an EMBL/GenBank/DDBJ whole genome shotgun (WGS) entry which is preliminary data.</text>
</comment>
<sequence>WTVERSPTLVLQDSSTSEVRNVENLNQKVFNHHPIIAKSDLVEAYKWNNQNKTIIHFKDDNYYYLSSCDKSKALLFQPSDTQASSSSPKGIESDEDSEDEVLSKKPRIESDQNEAFDSESKSCENCGSKMTKRRYWACPNKCVYSEESFHRCLTTQNPSLA</sequence>
<name>A0A3M7QGI1_BRAPC</name>
<feature type="region of interest" description="Disordered" evidence="1">
    <location>
        <begin position="79"/>
        <end position="126"/>
    </location>
</feature>
<feature type="compositionally biased region" description="Polar residues" evidence="1">
    <location>
        <begin position="79"/>
        <end position="88"/>
    </location>
</feature>
<accession>A0A3M7QGI1</accession>
<feature type="non-terminal residue" evidence="2">
    <location>
        <position position="1"/>
    </location>
</feature>
<evidence type="ECO:0000256" key="1">
    <source>
        <dbReference type="SAM" id="MobiDB-lite"/>
    </source>
</evidence>
<dbReference type="EMBL" id="REGN01006250">
    <property type="protein sequence ID" value="RNA10264.1"/>
    <property type="molecule type" value="Genomic_DNA"/>
</dbReference>
<dbReference type="AlphaFoldDB" id="A0A3M7QGI1"/>
<organism evidence="2 3">
    <name type="scientific">Brachionus plicatilis</name>
    <name type="common">Marine rotifer</name>
    <name type="synonym">Brachionus muelleri</name>
    <dbReference type="NCBI Taxonomy" id="10195"/>
    <lineage>
        <taxon>Eukaryota</taxon>
        <taxon>Metazoa</taxon>
        <taxon>Spiralia</taxon>
        <taxon>Gnathifera</taxon>
        <taxon>Rotifera</taxon>
        <taxon>Eurotatoria</taxon>
        <taxon>Monogononta</taxon>
        <taxon>Pseudotrocha</taxon>
        <taxon>Ploima</taxon>
        <taxon>Brachionidae</taxon>
        <taxon>Brachionus</taxon>
    </lineage>
</organism>
<evidence type="ECO:0000313" key="3">
    <source>
        <dbReference type="Proteomes" id="UP000276133"/>
    </source>
</evidence>
<reference evidence="2 3" key="1">
    <citation type="journal article" date="2018" name="Sci. Rep.">
        <title>Genomic signatures of local adaptation to the degree of environmental predictability in rotifers.</title>
        <authorList>
            <person name="Franch-Gras L."/>
            <person name="Hahn C."/>
            <person name="Garcia-Roger E.M."/>
            <person name="Carmona M.J."/>
            <person name="Serra M."/>
            <person name="Gomez A."/>
        </authorList>
    </citation>
    <scope>NUCLEOTIDE SEQUENCE [LARGE SCALE GENOMIC DNA]</scope>
    <source>
        <strain evidence="2">HYR1</strain>
    </source>
</reference>
<dbReference type="Proteomes" id="UP000276133">
    <property type="component" value="Unassembled WGS sequence"/>
</dbReference>
<keyword evidence="3" id="KW-1185">Reference proteome</keyword>